<proteinExistence type="predicted"/>
<feature type="compositionally biased region" description="Acidic residues" evidence="1">
    <location>
        <begin position="377"/>
        <end position="399"/>
    </location>
</feature>
<dbReference type="Proteomes" id="UP001307849">
    <property type="component" value="Unassembled WGS sequence"/>
</dbReference>
<keyword evidence="2" id="KW-0732">Signal</keyword>
<gene>
    <name evidence="3" type="ORF">TWF506_000549</name>
</gene>
<feature type="signal peptide" evidence="2">
    <location>
        <begin position="1"/>
        <end position="23"/>
    </location>
</feature>
<dbReference type="EMBL" id="JAVHJM010000001">
    <property type="protein sequence ID" value="KAK6520271.1"/>
    <property type="molecule type" value="Genomic_DNA"/>
</dbReference>
<evidence type="ECO:0000313" key="4">
    <source>
        <dbReference type="Proteomes" id="UP001307849"/>
    </source>
</evidence>
<accession>A0AAN8P0D8</accession>
<sequence>MASLATLPVETLLLIFNQTTTTGQNCCALTCRRLHNIVYSYYSIDCIFRVDHTSQSAWRFLECLLINPSFGGRISKIRVTWHRRQWRDGTTWTRKWYWTADELVKIRRMCDKWGLESVYYAIRDGLNSEALLPLLLCYTTRLESLDIGRISGPVVEDRLPQSLKNLNAIYNYCVGNESKREPGWECRCDTEASFQTTSKMLVQGTPWFYTTFNPEKWLPGLSSIKKFSYGGCPKKGLEDFGSWPFDNLKKILLLPRLEMLRLSGLGKPKQSFHSYTKPHEKQFSRRSLIKRLEVIDCLFGWDNYRTLAAEVGPVESLRIVIPYTLWTSWYDPLRHYGCKKVATLFLPKGFEGFKEKQFLVEVGHWKNRNIYSHGYDGDGDGDGDDGDGDDGDGDDDGYDGYDGYDYYSRYDDDRVWYFGEPMQMELYASKRLENVDVKFAYWWCQEEGLGRNMAIRTRSLKGKKLKATKNDNKLYRVVKL</sequence>
<comment type="caution">
    <text evidence="3">The sequence shown here is derived from an EMBL/GenBank/DDBJ whole genome shotgun (WGS) entry which is preliminary data.</text>
</comment>
<evidence type="ECO:0000313" key="3">
    <source>
        <dbReference type="EMBL" id="KAK6520271.1"/>
    </source>
</evidence>
<name>A0AAN8P0D8_9PEZI</name>
<evidence type="ECO:0000256" key="1">
    <source>
        <dbReference type="SAM" id="MobiDB-lite"/>
    </source>
</evidence>
<reference evidence="3 4" key="1">
    <citation type="submission" date="2019-10" db="EMBL/GenBank/DDBJ databases">
        <authorList>
            <person name="Palmer J.M."/>
        </authorList>
    </citation>
    <scope>NUCLEOTIDE SEQUENCE [LARGE SCALE GENOMIC DNA]</scope>
    <source>
        <strain evidence="3 4">TWF506</strain>
    </source>
</reference>
<protein>
    <recommendedName>
        <fullName evidence="5">F-box domain-containing protein</fullName>
    </recommendedName>
</protein>
<dbReference type="AlphaFoldDB" id="A0AAN8P0D8"/>
<evidence type="ECO:0000256" key="2">
    <source>
        <dbReference type="SAM" id="SignalP"/>
    </source>
</evidence>
<feature type="region of interest" description="Disordered" evidence="1">
    <location>
        <begin position="376"/>
        <end position="399"/>
    </location>
</feature>
<feature type="chain" id="PRO_5042939189" description="F-box domain-containing protein" evidence="2">
    <location>
        <begin position="24"/>
        <end position="480"/>
    </location>
</feature>
<evidence type="ECO:0008006" key="5">
    <source>
        <dbReference type="Google" id="ProtNLM"/>
    </source>
</evidence>
<organism evidence="3 4">
    <name type="scientific">Arthrobotrys conoides</name>
    <dbReference type="NCBI Taxonomy" id="74498"/>
    <lineage>
        <taxon>Eukaryota</taxon>
        <taxon>Fungi</taxon>
        <taxon>Dikarya</taxon>
        <taxon>Ascomycota</taxon>
        <taxon>Pezizomycotina</taxon>
        <taxon>Orbiliomycetes</taxon>
        <taxon>Orbiliales</taxon>
        <taxon>Orbiliaceae</taxon>
        <taxon>Arthrobotrys</taxon>
    </lineage>
</organism>
<keyword evidence="4" id="KW-1185">Reference proteome</keyword>